<gene>
    <name evidence="1" type="ORF">N7476_008461</name>
</gene>
<dbReference type="SUPFAM" id="SSF52047">
    <property type="entry name" value="RNI-like"/>
    <property type="match status" value="1"/>
</dbReference>
<dbReference type="AlphaFoldDB" id="A0A9W9U2L2"/>
<reference evidence="1" key="2">
    <citation type="journal article" date="2023" name="IMA Fungus">
        <title>Comparative genomic study of the Penicillium genus elucidates a diverse pangenome and 15 lateral gene transfer events.</title>
        <authorList>
            <person name="Petersen C."/>
            <person name="Sorensen T."/>
            <person name="Nielsen M.R."/>
            <person name="Sondergaard T.E."/>
            <person name="Sorensen J.L."/>
            <person name="Fitzpatrick D.A."/>
            <person name="Frisvad J.C."/>
            <person name="Nielsen K.L."/>
        </authorList>
    </citation>
    <scope>NUCLEOTIDE SEQUENCE</scope>
    <source>
        <strain evidence="1">IBT 21472</strain>
    </source>
</reference>
<dbReference type="Proteomes" id="UP001147746">
    <property type="component" value="Unassembled WGS sequence"/>
</dbReference>
<name>A0A9W9U2L2_9EURO</name>
<sequence length="429" mass="47690">MLSVVSPTDSSATIFCPPRNFHFLPQLSIQGYPHSSVSTKACLKLPAEIILLIAEHLWMLTGQAKKKEALMARQRNMRNFSEVSKAFHWAAARWLYRCPELGTGESLIKFERTVSQYGTKLGRWLQVLELGKIEPGIHNELLARLLSQTKPVIFEAPPTPFGVEGLTALSASENIQKLDLGRVSGIEFLDLKQTISHLPQLEHVTLPFEMAIVDIDISVGDWPASIESITLGGTLDPDVMHNFQWPTHPFDLVLRNCRNLPTVSQVATLDSIFASETIREFLVRLYISSDNGLLSSSMTTGFLYSLPNLVELRIPLDMVEDFLILPAPVAVLPIKVLELDEPGSGSMQKKFTSFLRVALDTNLSNLVSLGLPQIPPVLWKCNYHAIHNKLAAHVRKTPSVELPDLHGSRLLGLWNMSYPQDSPACLCSS</sequence>
<dbReference type="EMBL" id="JAPZBO010000008">
    <property type="protein sequence ID" value="KAJ5307805.1"/>
    <property type="molecule type" value="Genomic_DNA"/>
</dbReference>
<evidence type="ECO:0000313" key="2">
    <source>
        <dbReference type="Proteomes" id="UP001147746"/>
    </source>
</evidence>
<evidence type="ECO:0000313" key="1">
    <source>
        <dbReference type="EMBL" id="KAJ5307805.1"/>
    </source>
</evidence>
<proteinExistence type="predicted"/>
<protein>
    <recommendedName>
        <fullName evidence="3">F-box domain-containing protein</fullName>
    </recommendedName>
</protein>
<keyword evidence="2" id="KW-1185">Reference proteome</keyword>
<reference evidence="1" key="1">
    <citation type="submission" date="2022-12" db="EMBL/GenBank/DDBJ databases">
        <authorList>
            <person name="Petersen C."/>
        </authorList>
    </citation>
    <scope>NUCLEOTIDE SEQUENCE</scope>
    <source>
        <strain evidence="1">IBT 21472</strain>
    </source>
</reference>
<evidence type="ECO:0008006" key="3">
    <source>
        <dbReference type="Google" id="ProtNLM"/>
    </source>
</evidence>
<accession>A0A9W9U2L2</accession>
<organism evidence="1 2">
    <name type="scientific">Penicillium atrosanguineum</name>
    <dbReference type="NCBI Taxonomy" id="1132637"/>
    <lineage>
        <taxon>Eukaryota</taxon>
        <taxon>Fungi</taxon>
        <taxon>Dikarya</taxon>
        <taxon>Ascomycota</taxon>
        <taxon>Pezizomycotina</taxon>
        <taxon>Eurotiomycetes</taxon>
        <taxon>Eurotiomycetidae</taxon>
        <taxon>Eurotiales</taxon>
        <taxon>Aspergillaceae</taxon>
        <taxon>Penicillium</taxon>
    </lineage>
</organism>
<dbReference type="OrthoDB" id="2125396at2759"/>
<comment type="caution">
    <text evidence="1">The sequence shown here is derived from an EMBL/GenBank/DDBJ whole genome shotgun (WGS) entry which is preliminary data.</text>
</comment>